<reference evidence="1 2" key="1">
    <citation type="submission" date="2018-11" db="EMBL/GenBank/DDBJ databases">
        <authorList>
            <consortium name="Pathogen Informatics"/>
        </authorList>
    </citation>
    <scope>NUCLEOTIDE SEQUENCE [LARGE SCALE GENOMIC DNA]</scope>
</reference>
<keyword evidence="2" id="KW-1185">Reference proteome</keyword>
<name>A0A3P6QQ79_DIBLA</name>
<sequence>MSLDSFEECLYAASFAAYESVWWIGNDTHSLAPNLQGGRLFANPTDYTAVRRDLARLRTHQLPPSGSYEITITLVSAFASGSRLPVSDDWLSTSSSQGHSFGDWLRLSVDPGLLDLQRYVPLNVY</sequence>
<proteinExistence type="predicted"/>
<dbReference type="EMBL" id="UYRU01017742">
    <property type="protein sequence ID" value="VDK53096.1"/>
    <property type="molecule type" value="Genomic_DNA"/>
</dbReference>
<dbReference type="Proteomes" id="UP000281553">
    <property type="component" value="Unassembled WGS sequence"/>
</dbReference>
<protein>
    <submittedName>
        <fullName evidence="1">Uncharacterized protein</fullName>
    </submittedName>
</protein>
<organism evidence="1 2">
    <name type="scientific">Dibothriocephalus latus</name>
    <name type="common">Fish tapeworm</name>
    <name type="synonym">Diphyllobothrium latum</name>
    <dbReference type="NCBI Taxonomy" id="60516"/>
    <lineage>
        <taxon>Eukaryota</taxon>
        <taxon>Metazoa</taxon>
        <taxon>Spiralia</taxon>
        <taxon>Lophotrochozoa</taxon>
        <taxon>Platyhelminthes</taxon>
        <taxon>Cestoda</taxon>
        <taxon>Eucestoda</taxon>
        <taxon>Diphyllobothriidea</taxon>
        <taxon>Diphyllobothriidae</taxon>
        <taxon>Dibothriocephalus</taxon>
    </lineage>
</organism>
<dbReference type="OrthoDB" id="28748at2759"/>
<dbReference type="AlphaFoldDB" id="A0A3P6QQ79"/>
<evidence type="ECO:0000313" key="1">
    <source>
        <dbReference type="EMBL" id="VDK53096.1"/>
    </source>
</evidence>
<feature type="non-terminal residue" evidence="1">
    <location>
        <position position="125"/>
    </location>
</feature>
<accession>A0A3P6QQ79</accession>
<evidence type="ECO:0000313" key="2">
    <source>
        <dbReference type="Proteomes" id="UP000281553"/>
    </source>
</evidence>
<gene>
    <name evidence="1" type="ORF">DILT_LOCUS1951</name>
</gene>